<accession>A0A3B3H5B8</accession>
<dbReference type="InParanoid" id="A0A3B3H5B8"/>
<feature type="region of interest" description="Disordered" evidence="1">
    <location>
        <begin position="95"/>
        <end position="142"/>
    </location>
</feature>
<evidence type="ECO:0000313" key="3">
    <source>
        <dbReference type="Proteomes" id="UP000001038"/>
    </source>
</evidence>
<gene>
    <name evidence="2" type="primary">ubqln1</name>
</gene>
<dbReference type="AlphaFoldDB" id="A0A3B3H5B8"/>
<organism evidence="2 3">
    <name type="scientific">Oryzias latipes</name>
    <name type="common">Japanese rice fish</name>
    <name type="synonym">Japanese killifish</name>
    <dbReference type="NCBI Taxonomy" id="8090"/>
    <lineage>
        <taxon>Eukaryota</taxon>
        <taxon>Metazoa</taxon>
        <taxon>Chordata</taxon>
        <taxon>Craniata</taxon>
        <taxon>Vertebrata</taxon>
        <taxon>Euteleostomi</taxon>
        <taxon>Actinopterygii</taxon>
        <taxon>Neopterygii</taxon>
        <taxon>Teleostei</taxon>
        <taxon>Neoteleostei</taxon>
        <taxon>Acanthomorphata</taxon>
        <taxon>Ovalentaria</taxon>
        <taxon>Atherinomorphae</taxon>
        <taxon>Beloniformes</taxon>
        <taxon>Adrianichthyidae</taxon>
        <taxon>Oryziinae</taxon>
        <taxon>Oryzias</taxon>
    </lineage>
</organism>
<evidence type="ECO:0000256" key="1">
    <source>
        <dbReference type="SAM" id="MobiDB-lite"/>
    </source>
</evidence>
<protein>
    <recommendedName>
        <fullName evidence="4">Ubiquitin-like domain-containing protein</fullName>
    </recommendedName>
</protein>
<dbReference type="PANTHER" id="PTHR10677">
    <property type="entry name" value="UBIQUILIN"/>
    <property type="match status" value="1"/>
</dbReference>
<reference evidence="2 3" key="1">
    <citation type="journal article" date="2007" name="Nature">
        <title>The medaka draft genome and insights into vertebrate genome evolution.</title>
        <authorList>
            <person name="Kasahara M."/>
            <person name="Naruse K."/>
            <person name="Sasaki S."/>
            <person name="Nakatani Y."/>
            <person name="Qu W."/>
            <person name="Ahsan B."/>
            <person name="Yamada T."/>
            <person name="Nagayasu Y."/>
            <person name="Doi K."/>
            <person name="Kasai Y."/>
            <person name="Jindo T."/>
            <person name="Kobayashi D."/>
            <person name="Shimada A."/>
            <person name="Toyoda A."/>
            <person name="Kuroki Y."/>
            <person name="Fujiyama A."/>
            <person name="Sasaki T."/>
            <person name="Shimizu A."/>
            <person name="Asakawa S."/>
            <person name="Shimizu N."/>
            <person name="Hashimoto S."/>
            <person name="Yang J."/>
            <person name="Lee Y."/>
            <person name="Matsushima K."/>
            <person name="Sugano S."/>
            <person name="Sakaizumi M."/>
            <person name="Narita T."/>
            <person name="Ohishi K."/>
            <person name="Haga S."/>
            <person name="Ohta F."/>
            <person name="Nomoto H."/>
            <person name="Nogata K."/>
            <person name="Morishita T."/>
            <person name="Endo T."/>
            <person name="Shin-I T."/>
            <person name="Takeda H."/>
            <person name="Morishita S."/>
            <person name="Kohara Y."/>
        </authorList>
    </citation>
    <scope>NUCLEOTIDE SEQUENCE [LARGE SCALE GENOMIC DNA]</scope>
    <source>
        <strain evidence="2 3">Hd-rR</strain>
    </source>
</reference>
<proteinExistence type="predicted"/>
<dbReference type="GO" id="GO:0006511">
    <property type="term" value="P:ubiquitin-dependent protein catabolic process"/>
    <property type="evidence" value="ECO:0000318"/>
    <property type="project" value="GO_Central"/>
</dbReference>
<reference evidence="2" key="3">
    <citation type="submission" date="2025-09" db="UniProtKB">
        <authorList>
            <consortium name="Ensembl"/>
        </authorList>
    </citation>
    <scope>IDENTIFICATION</scope>
    <source>
        <strain evidence="2">Hd-rR</strain>
    </source>
</reference>
<dbReference type="GO" id="GO:0031593">
    <property type="term" value="F:polyubiquitin modification-dependent protein binding"/>
    <property type="evidence" value="ECO:0000318"/>
    <property type="project" value="GO_Central"/>
</dbReference>
<dbReference type="STRING" id="8090.ENSORLP00000027062"/>
<dbReference type="InterPro" id="IPR029071">
    <property type="entry name" value="Ubiquitin-like_domsf"/>
</dbReference>
<dbReference type="GeneTree" id="ENSGT00940000156437"/>
<dbReference type="Bgee" id="ENSORLG00000028966">
    <property type="expression patterns" value="Expressed in bone element and 1 other cell type or tissue"/>
</dbReference>
<dbReference type="SUPFAM" id="SSF54236">
    <property type="entry name" value="Ubiquitin-like"/>
    <property type="match status" value="1"/>
</dbReference>
<name>A0A3B3H5B8_ORYLA</name>
<reference evidence="2" key="2">
    <citation type="submission" date="2025-08" db="UniProtKB">
        <authorList>
            <consortium name="Ensembl"/>
        </authorList>
    </citation>
    <scope>IDENTIFICATION</scope>
    <source>
        <strain evidence="2">Hd-rR</strain>
    </source>
</reference>
<dbReference type="GO" id="GO:0005829">
    <property type="term" value="C:cytosol"/>
    <property type="evidence" value="ECO:0000318"/>
    <property type="project" value="GO_Central"/>
</dbReference>
<evidence type="ECO:0008006" key="4">
    <source>
        <dbReference type="Google" id="ProtNLM"/>
    </source>
</evidence>
<sequence>MSDAVPDEQRAALDSLEPEAIHIAIGALAEGRGFSVGGGCTVAELKLALSQRLAASAEQLELMHSGRLLTESELIGHLEGHNRCVRLQVIQRVQPTEDQSSEADGSELPAPPDSDLSFPSTTTSPLHLGNSKEALDLDNNDPGFCPAPHQPMDQQLLADQESHCDPFTQSAVSSSELTAQLLHADLEIKNANASFKFVYSGEQKSNPTSLLSSHATSVLKELTVIPTATPSSQSSVNAGMQSLLEEIMANPSLMDSLLSGPHVSSLLHCLSQYPDLGAQILPSHPFLTGNPLLQQQMRQQLSLFLQQMQSPELLLSMFSPKAMKALLQIQQGLQTLAEEAPFLIPVASYDSTDADVAVDNQSGRSPPAVSVTEQQQQFVHQMLQSLANIQVCFCIFLCCFPYCIGSHTHTVLSLYIIF</sequence>
<dbReference type="Proteomes" id="UP000001038">
    <property type="component" value="Chromosome 9"/>
</dbReference>
<dbReference type="Ensembl" id="ENSORLT00000027999.1">
    <property type="protein sequence ID" value="ENSORLP00000027062.1"/>
    <property type="gene ID" value="ENSORLG00000028966.1"/>
</dbReference>
<evidence type="ECO:0000313" key="2">
    <source>
        <dbReference type="Ensembl" id="ENSORLP00000027062.1"/>
    </source>
</evidence>
<dbReference type="InterPro" id="IPR015496">
    <property type="entry name" value="Ubiquilin"/>
</dbReference>
<dbReference type="PANTHER" id="PTHR10677:SF21">
    <property type="entry name" value="UBIQUILIN-4"/>
    <property type="match status" value="1"/>
</dbReference>
<keyword evidence="3" id="KW-1185">Reference proteome</keyword>